<organism evidence="1 2">
    <name type="scientific">Azospirillum picis</name>
    <dbReference type="NCBI Taxonomy" id="488438"/>
    <lineage>
        <taxon>Bacteria</taxon>
        <taxon>Pseudomonadati</taxon>
        <taxon>Pseudomonadota</taxon>
        <taxon>Alphaproteobacteria</taxon>
        <taxon>Rhodospirillales</taxon>
        <taxon>Azospirillaceae</taxon>
        <taxon>Azospirillum</taxon>
    </lineage>
</organism>
<evidence type="ECO:0000313" key="2">
    <source>
        <dbReference type="Proteomes" id="UP001244552"/>
    </source>
</evidence>
<evidence type="ECO:0000313" key="1">
    <source>
        <dbReference type="EMBL" id="MDQ0536488.1"/>
    </source>
</evidence>
<accession>A0ABU0MSM3</accession>
<dbReference type="RefSeq" id="WP_209989210.1">
    <property type="nucleotide sequence ID" value="NZ_JAGINO010000027.1"/>
</dbReference>
<comment type="caution">
    <text evidence="1">The sequence shown here is derived from an EMBL/GenBank/DDBJ whole genome shotgun (WGS) entry which is preliminary data.</text>
</comment>
<sequence length="86" mass="9710">MGFRFIKDHLERFSSLARVLGAPISASSDYAWRRRPESHRAAANRHLLPCWQEPTFVVLSKQSTSASDCISIPPDRAAELGMRLEI</sequence>
<keyword evidence="2" id="KW-1185">Reference proteome</keyword>
<protein>
    <submittedName>
        <fullName evidence="1">K+ transporter</fullName>
    </submittedName>
</protein>
<name>A0ABU0MSM3_9PROT</name>
<gene>
    <name evidence="1" type="ORF">QO018_005385</name>
</gene>
<dbReference type="Proteomes" id="UP001244552">
    <property type="component" value="Unassembled WGS sequence"/>
</dbReference>
<proteinExistence type="predicted"/>
<reference evidence="1 2" key="1">
    <citation type="submission" date="2023-07" db="EMBL/GenBank/DDBJ databases">
        <title>Genomic Encyclopedia of Type Strains, Phase IV (KMG-IV): sequencing the most valuable type-strain genomes for metagenomic binning, comparative biology and taxonomic classification.</title>
        <authorList>
            <person name="Goeker M."/>
        </authorList>
    </citation>
    <scope>NUCLEOTIDE SEQUENCE [LARGE SCALE GENOMIC DNA]</scope>
    <source>
        <strain evidence="1 2">DSM 19922</strain>
    </source>
</reference>
<dbReference type="EMBL" id="JAUSVU010000027">
    <property type="protein sequence ID" value="MDQ0536488.1"/>
    <property type="molecule type" value="Genomic_DNA"/>
</dbReference>